<protein>
    <submittedName>
        <fullName evidence="2">Uncharacterized protein</fullName>
    </submittedName>
</protein>
<sequence>MSSRPSGLPAASNPRPSLRAAPAGVEDGASLQAVAGLQRRKEQHHMNTRRSAALWYPAPYVT</sequence>
<dbReference type="EMBL" id="CM029046">
    <property type="protein sequence ID" value="KAG2587702.1"/>
    <property type="molecule type" value="Genomic_DNA"/>
</dbReference>
<organism evidence="2 3">
    <name type="scientific">Panicum virgatum</name>
    <name type="common">Blackwell switchgrass</name>
    <dbReference type="NCBI Taxonomy" id="38727"/>
    <lineage>
        <taxon>Eukaryota</taxon>
        <taxon>Viridiplantae</taxon>
        <taxon>Streptophyta</taxon>
        <taxon>Embryophyta</taxon>
        <taxon>Tracheophyta</taxon>
        <taxon>Spermatophyta</taxon>
        <taxon>Magnoliopsida</taxon>
        <taxon>Liliopsida</taxon>
        <taxon>Poales</taxon>
        <taxon>Poaceae</taxon>
        <taxon>PACMAD clade</taxon>
        <taxon>Panicoideae</taxon>
        <taxon>Panicodae</taxon>
        <taxon>Paniceae</taxon>
        <taxon>Panicinae</taxon>
        <taxon>Panicum</taxon>
        <taxon>Panicum sect. Hiantes</taxon>
    </lineage>
</organism>
<gene>
    <name evidence="2" type="ORF">PVAP13_5NG164781</name>
</gene>
<name>A0A8T0RN02_PANVG</name>
<comment type="caution">
    <text evidence="2">The sequence shown here is derived from an EMBL/GenBank/DDBJ whole genome shotgun (WGS) entry which is preliminary data.</text>
</comment>
<keyword evidence="3" id="KW-1185">Reference proteome</keyword>
<feature type="region of interest" description="Disordered" evidence="1">
    <location>
        <begin position="1"/>
        <end position="62"/>
    </location>
</feature>
<dbReference type="AlphaFoldDB" id="A0A8T0RN02"/>
<proteinExistence type="predicted"/>
<evidence type="ECO:0000313" key="2">
    <source>
        <dbReference type="EMBL" id="KAG2587702.1"/>
    </source>
</evidence>
<accession>A0A8T0RN02</accession>
<reference evidence="2" key="1">
    <citation type="submission" date="2020-05" db="EMBL/GenBank/DDBJ databases">
        <title>WGS assembly of Panicum virgatum.</title>
        <authorList>
            <person name="Lovell J.T."/>
            <person name="Jenkins J."/>
            <person name="Shu S."/>
            <person name="Juenger T.E."/>
            <person name="Schmutz J."/>
        </authorList>
    </citation>
    <scope>NUCLEOTIDE SEQUENCE</scope>
    <source>
        <strain evidence="2">AP13</strain>
    </source>
</reference>
<dbReference type="Proteomes" id="UP000823388">
    <property type="component" value="Chromosome 5N"/>
</dbReference>
<evidence type="ECO:0000313" key="3">
    <source>
        <dbReference type="Proteomes" id="UP000823388"/>
    </source>
</evidence>
<evidence type="ECO:0000256" key="1">
    <source>
        <dbReference type="SAM" id="MobiDB-lite"/>
    </source>
</evidence>